<dbReference type="Proteomes" id="UP001621418">
    <property type="component" value="Chromosome"/>
</dbReference>
<organism evidence="1 2">
    <name type="scientific">Nocardia salmonicida</name>
    <dbReference type="NCBI Taxonomy" id="53431"/>
    <lineage>
        <taxon>Bacteria</taxon>
        <taxon>Bacillati</taxon>
        <taxon>Actinomycetota</taxon>
        <taxon>Actinomycetes</taxon>
        <taxon>Mycobacteriales</taxon>
        <taxon>Nocardiaceae</taxon>
        <taxon>Nocardia</taxon>
    </lineage>
</organism>
<gene>
    <name evidence="1" type="ORF">OG308_02420</name>
</gene>
<accession>A0ABZ1N9Z5</accession>
<evidence type="ECO:0008006" key="3">
    <source>
        <dbReference type="Google" id="ProtNLM"/>
    </source>
</evidence>
<evidence type="ECO:0000313" key="1">
    <source>
        <dbReference type="EMBL" id="WTY36773.1"/>
    </source>
</evidence>
<dbReference type="EMBL" id="CP109527">
    <property type="protein sequence ID" value="WTY36773.1"/>
    <property type="molecule type" value="Genomic_DNA"/>
</dbReference>
<evidence type="ECO:0000313" key="2">
    <source>
        <dbReference type="Proteomes" id="UP001621418"/>
    </source>
</evidence>
<sequence>MIAMSFMSIHTGYNTGFALTYLAPRETECGVKSSGCVRIELESEMGIYALALDIEDARLLAEQLPALVMAHDAAEHVVKEQAAAIAEAA</sequence>
<name>A0ABZ1N9Z5_9NOCA</name>
<reference evidence="1 2" key="1">
    <citation type="submission" date="2022-10" db="EMBL/GenBank/DDBJ databases">
        <title>The complete genomes of actinobacterial strains from the NBC collection.</title>
        <authorList>
            <person name="Joergensen T.S."/>
            <person name="Alvarez Arevalo M."/>
            <person name="Sterndorff E.B."/>
            <person name="Faurdal D."/>
            <person name="Vuksanovic O."/>
            <person name="Mourched A.-S."/>
            <person name="Charusanti P."/>
            <person name="Shaw S."/>
            <person name="Blin K."/>
            <person name="Weber T."/>
        </authorList>
    </citation>
    <scope>NUCLEOTIDE SEQUENCE [LARGE SCALE GENOMIC DNA]</scope>
    <source>
        <strain evidence="1 2">NBC_01413</strain>
    </source>
</reference>
<protein>
    <recommendedName>
        <fullName evidence="3">DUF5753 domain-containing protein</fullName>
    </recommendedName>
</protein>
<dbReference type="RefSeq" id="WP_405148874.1">
    <property type="nucleotide sequence ID" value="NZ_CP109527.1"/>
</dbReference>
<keyword evidence="2" id="KW-1185">Reference proteome</keyword>
<proteinExistence type="predicted"/>